<dbReference type="OrthoDB" id="9815124at2"/>
<dbReference type="Gene3D" id="3.20.20.150">
    <property type="entry name" value="Divalent-metal-dependent TIM barrel enzymes"/>
    <property type="match status" value="1"/>
</dbReference>
<dbReference type="EMBL" id="RHLK01000016">
    <property type="protein sequence ID" value="MVP01941.1"/>
    <property type="molecule type" value="Genomic_DNA"/>
</dbReference>
<comment type="caution">
    <text evidence="2">The sequence shown here is derived from an EMBL/GenBank/DDBJ whole genome shotgun (WGS) entry which is preliminary data.</text>
</comment>
<evidence type="ECO:0000259" key="1">
    <source>
        <dbReference type="Pfam" id="PF01261"/>
    </source>
</evidence>
<gene>
    <name evidence="2" type="ORF">EDM21_20905</name>
</gene>
<keyword evidence="3" id="KW-1185">Reference proteome</keyword>
<evidence type="ECO:0000313" key="3">
    <source>
        <dbReference type="Proteomes" id="UP000490800"/>
    </source>
</evidence>
<feature type="domain" description="Xylose isomerase-like TIM barrel" evidence="1">
    <location>
        <begin position="22"/>
        <end position="273"/>
    </location>
</feature>
<dbReference type="PANTHER" id="PTHR12110">
    <property type="entry name" value="HYDROXYPYRUVATE ISOMERASE"/>
    <property type="match status" value="1"/>
</dbReference>
<dbReference type="InterPro" id="IPR050312">
    <property type="entry name" value="IolE/XylAMocC-like"/>
</dbReference>
<dbReference type="RefSeq" id="WP_157338350.1">
    <property type="nucleotide sequence ID" value="NZ_RHLK01000016.1"/>
</dbReference>
<accession>A0A7X3K1F8</accession>
<dbReference type="Pfam" id="PF01261">
    <property type="entry name" value="AP_endonuc_2"/>
    <property type="match status" value="1"/>
</dbReference>
<dbReference type="AlphaFoldDB" id="A0A7X3K1F8"/>
<reference evidence="2 3" key="1">
    <citation type="journal article" date="2019" name="Microorganisms">
        <title>Paenibacillus lutrae sp. nov., A Chitinolytic Species Isolated from A River Otter in Castril Natural Park, Granada, Spain.</title>
        <authorList>
            <person name="Rodriguez M."/>
            <person name="Reina J.C."/>
            <person name="Bejar V."/>
            <person name="Llamas I."/>
        </authorList>
    </citation>
    <scope>NUCLEOTIDE SEQUENCE [LARGE SCALE GENOMIC DNA]</scope>
    <source>
        <strain evidence="2 3">N10</strain>
    </source>
</reference>
<evidence type="ECO:0000313" key="2">
    <source>
        <dbReference type="EMBL" id="MVP01941.1"/>
    </source>
</evidence>
<protein>
    <submittedName>
        <fullName evidence="2">TIM barrel protein</fullName>
    </submittedName>
</protein>
<dbReference type="PANTHER" id="PTHR12110:SF21">
    <property type="entry name" value="XYLOSE ISOMERASE-LIKE TIM BARREL DOMAIN-CONTAINING PROTEIN"/>
    <property type="match status" value="1"/>
</dbReference>
<name>A0A7X3K1F8_9BACL</name>
<dbReference type="Proteomes" id="UP000490800">
    <property type="component" value="Unassembled WGS sequence"/>
</dbReference>
<dbReference type="SUPFAM" id="SSF51658">
    <property type="entry name" value="Xylose isomerase-like"/>
    <property type="match status" value="1"/>
</dbReference>
<dbReference type="InterPro" id="IPR036237">
    <property type="entry name" value="Xyl_isomerase-like_sf"/>
</dbReference>
<dbReference type="InterPro" id="IPR013022">
    <property type="entry name" value="Xyl_isomerase-like_TIM-brl"/>
</dbReference>
<proteinExistence type="predicted"/>
<sequence length="290" mass="32924">MNISLGTISFRHALISFGELVRYAQAQGFSGIELWGIHAQHLYDNRQEQELEELHYLRTHNMNITMISDYLDISPQADFGQTAAKCRSLIELAGAFGTNRIRTFAGQEPSAGVTPAAREGYTRRLSELCDLCGEHGVKLLIETHPNTLADTLASTLVVLEETGHEQLAINLDFLHLWEAGEDLQECMRLLEPWVQHYHLKNISSPQYLEVFQPHNVYSSSGTREGIVKLGDGAVDYRSILRYIHRTGIPASLEWFGPDPLNILKEEMDWLRKLELVNHLQIFNAARNFPE</sequence>
<organism evidence="2 3">
    <name type="scientific">Paenibacillus lutrae</name>
    <dbReference type="NCBI Taxonomy" id="2078573"/>
    <lineage>
        <taxon>Bacteria</taxon>
        <taxon>Bacillati</taxon>
        <taxon>Bacillota</taxon>
        <taxon>Bacilli</taxon>
        <taxon>Bacillales</taxon>
        <taxon>Paenibacillaceae</taxon>
        <taxon>Paenibacillus</taxon>
    </lineage>
</organism>